<dbReference type="AlphaFoldDB" id="A0A7Y6NSP6"/>
<dbReference type="EMBL" id="JABWMJ010000015">
    <property type="protein sequence ID" value="NUZ08622.1"/>
    <property type="molecule type" value="Genomic_DNA"/>
</dbReference>
<gene>
    <name evidence="2" type="ORF">HQN59_23030</name>
</gene>
<protein>
    <submittedName>
        <fullName evidence="2">Multiubiquitin domain-containing protein</fullName>
    </submittedName>
</protein>
<comment type="caution">
    <text evidence="2">The sequence shown here is derived from an EMBL/GenBank/DDBJ whole genome shotgun (WGS) entry which is preliminary data.</text>
</comment>
<feature type="domain" description="Multi-ubiquitin" evidence="1">
    <location>
        <begin position="23"/>
        <end position="89"/>
    </location>
</feature>
<organism evidence="2 3">
    <name type="scientific">Piscinibacter koreensis</name>
    <dbReference type="NCBI Taxonomy" id="2742824"/>
    <lineage>
        <taxon>Bacteria</taxon>
        <taxon>Pseudomonadati</taxon>
        <taxon>Pseudomonadota</taxon>
        <taxon>Betaproteobacteria</taxon>
        <taxon>Burkholderiales</taxon>
        <taxon>Sphaerotilaceae</taxon>
        <taxon>Piscinibacter</taxon>
    </lineage>
</organism>
<evidence type="ECO:0000313" key="3">
    <source>
        <dbReference type="Proteomes" id="UP000529637"/>
    </source>
</evidence>
<keyword evidence="3" id="KW-1185">Reference proteome</keyword>
<name>A0A7Y6NSP6_9BURK</name>
<dbReference type="InterPro" id="IPR027802">
    <property type="entry name" value="Multi-ubiquitin_dom"/>
</dbReference>
<accession>A0A7Y6NSP6</accession>
<sequence>MNTNETQAPESGAEDDDRRKREYRVMIDKILYVLTEPVVTGRQLLAQAGKVPPEQFAIYIKLPGTQPKRVGLDEPVDLRAPGVERFVTLPLDQTEGLDAPRRQFSLPAEDQDWLDGLGLNFELVADPGQRRVIVHGLPVPAGYTVPSVSVSVRIEPGYPDVQIDMAYFRPALVLASGRQINAICDEPFDGTVWQRWSRHRTPMNPWRPGIDSLSTHFALIQEWLEREANKA</sequence>
<evidence type="ECO:0000259" key="1">
    <source>
        <dbReference type="Pfam" id="PF14452"/>
    </source>
</evidence>
<dbReference type="InterPro" id="IPR025701">
    <property type="entry name" value="UBQ-conjugat_E2_E"/>
</dbReference>
<dbReference type="Pfam" id="PF14452">
    <property type="entry name" value="Multi_ubiq"/>
    <property type="match status" value="1"/>
</dbReference>
<proteinExistence type="predicted"/>
<dbReference type="RefSeq" id="WP_176071486.1">
    <property type="nucleotide sequence ID" value="NZ_JABWMJ010000015.1"/>
</dbReference>
<evidence type="ECO:0000313" key="2">
    <source>
        <dbReference type="EMBL" id="NUZ08622.1"/>
    </source>
</evidence>
<reference evidence="2 3" key="1">
    <citation type="submission" date="2020-06" db="EMBL/GenBank/DDBJ databases">
        <title>Schlegella sp. ID0723 isolated from air conditioner.</title>
        <authorList>
            <person name="Kim D.Y."/>
            <person name="Kim D.-U."/>
        </authorList>
    </citation>
    <scope>NUCLEOTIDE SEQUENCE [LARGE SCALE GENOMIC DNA]</scope>
    <source>
        <strain evidence="2 3">ID0723</strain>
    </source>
</reference>
<dbReference type="Pfam" id="PF14462">
    <property type="entry name" value="Prok-E2_E"/>
    <property type="match status" value="1"/>
</dbReference>
<dbReference type="Proteomes" id="UP000529637">
    <property type="component" value="Unassembled WGS sequence"/>
</dbReference>